<gene>
    <name evidence="11" type="ORF">CAMP_LOCUS14552</name>
</gene>
<evidence type="ECO:0000256" key="1">
    <source>
        <dbReference type="ARBA" id="ARBA00004651"/>
    </source>
</evidence>
<dbReference type="PROSITE" id="PS50262">
    <property type="entry name" value="G_PROTEIN_RECEP_F1_2"/>
    <property type="match status" value="1"/>
</dbReference>
<proteinExistence type="predicted"/>
<keyword evidence="12" id="KW-1185">Reference proteome</keyword>
<dbReference type="InterPro" id="IPR017452">
    <property type="entry name" value="GPCR_Rhodpsn_7TM"/>
</dbReference>
<evidence type="ECO:0000256" key="4">
    <source>
        <dbReference type="ARBA" id="ARBA00022989"/>
    </source>
</evidence>
<evidence type="ECO:0000256" key="2">
    <source>
        <dbReference type="ARBA" id="ARBA00022475"/>
    </source>
</evidence>
<accession>A0A9P1N5F5</accession>
<feature type="transmembrane region" description="Helical" evidence="9">
    <location>
        <begin position="127"/>
        <end position="147"/>
    </location>
</feature>
<feature type="transmembrane region" description="Helical" evidence="9">
    <location>
        <begin position="52"/>
        <end position="73"/>
    </location>
</feature>
<evidence type="ECO:0000256" key="8">
    <source>
        <dbReference type="ARBA" id="ARBA00023224"/>
    </source>
</evidence>
<reference evidence="11" key="1">
    <citation type="submission" date="2022-11" db="EMBL/GenBank/DDBJ databases">
        <authorList>
            <person name="Kikuchi T."/>
        </authorList>
    </citation>
    <scope>NUCLEOTIDE SEQUENCE</scope>
    <source>
        <strain evidence="11">PS1010</strain>
    </source>
</reference>
<dbReference type="GO" id="GO:0004930">
    <property type="term" value="F:G protein-coupled receptor activity"/>
    <property type="evidence" value="ECO:0007669"/>
    <property type="project" value="UniProtKB-KW"/>
</dbReference>
<evidence type="ECO:0000256" key="3">
    <source>
        <dbReference type="ARBA" id="ARBA00022692"/>
    </source>
</evidence>
<comment type="caution">
    <text evidence="11">The sequence shown here is derived from an EMBL/GenBank/DDBJ whole genome shotgun (WGS) entry which is preliminary data.</text>
</comment>
<dbReference type="CDD" id="cd14978">
    <property type="entry name" value="7tmA_FMRFamide_R-like"/>
    <property type="match status" value="1"/>
</dbReference>
<dbReference type="PRINTS" id="PR00237">
    <property type="entry name" value="GPCRRHODOPSN"/>
</dbReference>
<keyword evidence="6 9" id="KW-0472">Membrane</keyword>
<dbReference type="OrthoDB" id="9990906at2759"/>
<dbReference type="GO" id="GO:0042277">
    <property type="term" value="F:peptide binding"/>
    <property type="evidence" value="ECO:0007669"/>
    <property type="project" value="TreeGrafter"/>
</dbReference>
<keyword evidence="4 9" id="KW-1133">Transmembrane helix</keyword>
<name>A0A9P1N5F5_9PELO</name>
<evidence type="ECO:0000256" key="5">
    <source>
        <dbReference type="ARBA" id="ARBA00023040"/>
    </source>
</evidence>
<feature type="transmembrane region" description="Helical" evidence="9">
    <location>
        <begin position="227"/>
        <end position="248"/>
    </location>
</feature>
<dbReference type="Proteomes" id="UP001152747">
    <property type="component" value="Unassembled WGS sequence"/>
</dbReference>
<evidence type="ECO:0000256" key="9">
    <source>
        <dbReference type="SAM" id="Phobius"/>
    </source>
</evidence>
<feature type="transmembrane region" description="Helical" evidence="9">
    <location>
        <begin position="20"/>
        <end position="40"/>
    </location>
</feature>
<feature type="domain" description="G-protein coupled receptors family 1 profile" evidence="10">
    <location>
        <begin position="32"/>
        <end position="282"/>
    </location>
</feature>
<dbReference type="AlphaFoldDB" id="A0A9P1N5F5"/>
<dbReference type="GO" id="GO:0043005">
    <property type="term" value="C:neuron projection"/>
    <property type="evidence" value="ECO:0007669"/>
    <property type="project" value="TreeGrafter"/>
</dbReference>
<dbReference type="Gene3D" id="1.20.1070.10">
    <property type="entry name" value="Rhodopsin 7-helix transmembrane proteins"/>
    <property type="match status" value="1"/>
</dbReference>
<evidence type="ECO:0000256" key="6">
    <source>
        <dbReference type="ARBA" id="ARBA00023136"/>
    </source>
</evidence>
<evidence type="ECO:0000313" key="12">
    <source>
        <dbReference type="Proteomes" id="UP001152747"/>
    </source>
</evidence>
<evidence type="ECO:0000256" key="7">
    <source>
        <dbReference type="ARBA" id="ARBA00023170"/>
    </source>
</evidence>
<keyword evidence="2" id="KW-1003">Cell membrane</keyword>
<feature type="transmembrane region" description="Helical" evidence="9">
    <location>
        <begin position="268"/>
        <end position="289"/>
    </location>
</feature>
<dbReference type="GO" id="GO:0005886">
    <property type="term" value="C:plasma membrane"/>
    <property type="evidence" value="ECO:0007669"/>
    <property type="project" value="UniProtKB-SubCell"/>
</dbReference>
<keyword evidence="3 9" id="KW-0812">Transmembrane</keyword>
<keyword evidence="7" id="KW-0675">Receptor</keyword>
<keyword evidence="5" id="KW-0297">G-protein coupled receptor</keyword>
<organism evidence="11 12">
    <name type="scientific">Caenorhabditis angaria</name>
    <dbReference type="NCBI Taxonomy" id="860376"/>
    <lineage>
        <taxon>Eukaryota</taxon>
        <taxon>Metazoa</taxon>
        <taxon>Ecdysozoa</taxon>
        <taxon>Nematoda</taxon>
        <taxon>Chromadorea</taxon>
        <taxon>Rhabditida</taxon>
        <taxon>Rhabditina</taxon>
        <taxon>Rhabditomorpha</taxon>
        <taxon>Rhabditoidea</taxon>
        <taxon>Rhabditidae</taxon>
        <taxon>Peloderinae</taxon>
        <taxon>Caenorhabditis</taxon>
    </lineage>
</organism>
<dbReference type="PANTHER" id="PTHR24229:SF100">
    <property type="entry name" value="G-PROTEIN COUPLED RECEPTORS FAMILY 1 PROFILE DOMAIN-CONTAINING PROTEIN"/>
    <property type="match status" value="1"/>
</dbReference>
<comment type="subcellular location">
    <subcellularLocation>
        <location evidence="1">Cell membrane</location>
        <topology evidence="1">Multi-pass membrane protein</topology>
    </subcellularLocation>
</comment>
<evidence type="ECO:0000259" key="10">
    <source>
        <dbReference type="PROSITE" id="PS50262"/>
    </source>
</evidence>
<dbReference type="PANTHER" id="PTHR24229">
    <property type="entry name" value="NEUROPEPTIDES RECEPTOR"/>
    <property type="match status" value="1"/>
</dbReference>
<keyword evidence="8" id="KW-0807">Transducer</keyword>
<protein>
    <recommendedName>
        <fullName evidence="10">G-protein coupled receptors family 1 profile domain-containing protein</fullName>
    </recommendedName>
</protein>
<dbReference type="InterPro" id="IPR000276">
    <property type="entry name" value="GPCR_Rhodpsn"/>
</dbReference>
<dbReference type="SUPFAM" id="SSF81321">
    <property type="entry name" value="Family A G protein-coupled receptor-like"/>
    <property type="match status" value="1"/>
</dbReference>
<dbReference type="Pfam" id="PF00001">
    <property type="entry name" value="7tm_1"/>
    <property type="match status" value="1"/>
</dbReference>
<dbReference type="EMBL" id="CANHGI010000005">
    <property type="protein sequence ID" value="CAI5451915.1"/>
    <property type="molecule type" value="Genomic_DNA"/>
</dbReference>
<evidence type="ECO:0000313" key="11">
    <source>
        <dbReference type="EMBL" id="CAI5451915.1"/>
    </source>
</evidence>
<sequence>MNNSSLVVEMDGEGESADHYILPLISLFGLTGNVISLVTIFHSRLRRVSANIYLIVLTLADSAFLTAVLGVFFRIGYKAYEYCVAVEYILAVSNYISSWSTAALTIERYLAIAHPLTHMKYAHVDRAKVILCWIPIPFMIHFIQFYILVPADEGRKCDLRPGNYQVFIQVFDTILCYILPCAIIVVLNILVATQVKKSQEHFKEDEGKNVSRRTGGSSSASGTWTRILWVMPLLFVLLNSPYYAFALFEIMFPEEKPLSYKIIYNASHYLYYLNFAIDVLVYAFSSANFRKTAVIAWKRILCPGYVERQKGKVLITDQTSRYSYRMASEFRTSRHATTTTVPLLTEIQVKSVDATPI</sequence>
<feature type="transmembrane region" description="Helical" evidence="9">
    <location>
        <begin position="167"/>
        <end position="191"/>
    </location>
</feature>
<feature type="transmembrane region" description="Helical" evidence="9">
    <location>
        <begin position="85"/>
        <end position="106"/>
    </location>
</feature>